<dbReference type="EMBL" id="LNTU01000023">
    <property type="protein sequence ID" value="KXF76567.1"/>
    <property type="molecule type" value="Genomic_DNA"/>
</dbReference>
<organism evidence="3 4">
    <name type="scientific">Paramesorhizobium deserti</name>
    <dbReference type="NCBI Taxonomy" id="1494590"/>
    <lineage>
        <taxon>Bacteria</taxon>
        <taxon>Pseudomonadati</taxon>
        <taxon>Pseudomonadota</taxon>
        <taxon>Alphaproteobacteria</taxon>
        <taxon>Hyphomicrobiales</taxon>
        <taxon>Phyllobacteriaceae</taxon>
        <taxon>Paramesorhizobium</taxon>
    </lineage>
</organism>
<accession>A0A135HTP2</accession>
<dbReference type="RefSeq" id="WP_068882138.1">
    <property type="nucleotide sequence ID" value="NZ_LNTU01000023.1"/>
</dbReference>
<dbReference type="Pfam" id="PF01757">
    <property type="entry name" value="Acyl_transf_3"/>
    <property type="match status" value="1"/>
</dbReference>
<keyword evidence="1" id="KW-0472">Membrane</keyword>
<feature type="transmembrane region" description="Helical" evidence="1">
    <location>
        <begin position="52"/>
        <end position="71"/>
    </location>
</feature>
<feature type="transmembrane region" description="Helical" evidence="1">
    <location>
        <begin position="165"/>
        <end position="183"/>
    </location>
</feature>
<evidence type="ECO:0000259" key="2">
    <source>
        <dbReference type="Pfam" id="PF01757"/>
    </source>
</evidence>
<feature type="transmembrane region" description="Helical" evidence="1">
    <location>
        <begin position="306"/>
        <end position="334"/>
    </location>
</feature>
<dbReference type="OrthoDB" id="9796461at2"/>
<dbReference type="GO" id="GO:0016747">
    <property type="term" value="F:acyltransferase activity, transferring groups other than amino-acyl groups"/>
    <property type="evidence" value="ECO:0007669"/>
    <property type="project" value="InterPro"/>
</dbReference>
<evidence type="ECO:0000313" key="3">
    <source>
        <dbReference type="EMBL" id="KXF76567.1"/>
    </source>
</evidence>
<proteinExistence type="predicted"/>
<feature type="transmembrane region" description="Helical" evidence="1">
    <location>
        <begin position="26"/>
        <end position="46"/>
    </location>
</feature>
<keyword evidence="3" id="KW-0012">Acyltransferase</keyword>
<keyword evidence="3" id="KW-0808">Transferase</keyword>
<name>A0A135HTP2_9HYPH</name>
<dbReference type="AlphaFoldDB" id="A0A135HTP2"/>
<dbReference type="GO" id="GO:0000271">
    <property type="term" value="P:polysaccharide biosynthetic process"/>
    <property type="evidence" value="ECO:0007669"/>
    <property type="project" value="TreeGrafter"/>
</dbReference>
<feature type="transmembrane region" description="Helical" evidence="1">
    <location>
        <begin position="268"/>
        <end position="286"/>
    </location>
</feature>
<feature type="transmembrane region" description="Helical" evidence="1">
    <location>
        <begin position="92"/>
        <end position="114"/>
    </location>
</feature>
<reference evidence="3 4" key="1">
    <citation type="submission" date="2015-11" db="EMBL/GenBank/DDBJ databases">
        <title>Draft genome sequence of Paramesorhizobium deserti A-3-E, a strain highly resistant to diverse beta-lactam antibiotics.</title>
        <authorList>
            <person name="Lv R."/>
            <person name="Yang X."/>
            <person name="Fang N."/>
            <person name="Guo J."/>
            <person name="Luo X."/>
            <person name="Peng F."/>
            <person name="Yang R."/>
            <person name="Cui Y."/>
            <person name="Fang C."/>
            <person name="Song Y."/>
        </authorList>
    </citation>
    <scope>NUCLEOTIDE SEQUENCE [LARGE SCALE GENOMIC DNA]</scope>
    <source>
        <strain evidence="3 4">A-3-E</strain>
    </source>
</reference>
<gene>
    <name evidence="3" type="ORF">ATN84_10935</name>
</gene>
<dbReference type="Proteomes" id="UP000070107">
    <property type="component" value="Unassembled WGS sequence"/>
</dbReference>
<dbReference type="PANTHER" id="PTHR23028">
    <property type="entry name" value="ACETYLTRANSFERASE"/>
    <property type="match status" value="1"/>
</dbReference>
<dbReference type="PANTHER" id="PTHR23028:SF53">
    <property type="entry name" value="ACYL_TRANSF_3 DOMAIN-CONTAINING PROTEIN"/>
    <property type="match status" value="1"/>
</dbReference>
<keyword evidence="1" id="KW-0812">Transmembrane</keyword>
<dbReference type="InterPro" id="IPR050879">
    <property type="entry name" value="Acyltransferase_3"/>
</dbReference>
<keyword evidence="4" id="KW-1185">Reference proteome</keyword>
<feature type="domain" description="Acyltransferase 3" evidence="2">
    <location>
        <begin position="18"/>
        <end position="360"/>
    </location>
</feature>
<dbReference type="InterPro" id="IPR002656">
    <property type="entry name" value="Acyl_transf_3_dom"/>
</dbReference>
<feature type="transmembrane region" description="Helical" evidence="1">
    <location>
        <begin position="346"/>
        <end position="368"/>
    </location>
</feature>
<feature type="transmembrane region" description="Helical" evidence="1">
    <location>
        <begin position="219"/>
        <end position="238"/>
    </location>
</feature>
<comment type="caution">
    <text evidence="3">The sequence shown here is derived from an EMBL/GenBank/DDBJ whole genome shotgun (WGS) entry which is preliminary data.</text>
</comment>
<feature type="transmembrane region" description="Helical" evidence="1">
    <location>
        <begin position="189"/>
        <end position="207"/>
    </location>
</feature>
<protein>
    <submittedName>
        <fullName evidence="3">Acyltransferase</fullName>
    </submittedName>
</protein>
<feature type="transmembrane region" description="Helical" evidence="1">
    <location>
        <begin position="244"/>
        <end position="261"/>
    </location>
</feature>
<dbReference type="GO" id="GO:0016020">
    <property type="term" value="C:membrane"/>
    <property type="evidence" value="ECO:0007669"/>
    <property type="project" value="TreeGrafter"/>
</dbReference>
<dbReference type="STRING" id="1494590.ATN84_10935"/>
<keyword evidence="1" id="KW-1133">Transmembrane helix</keyword>
<sequence>MTEHDPREISIGHQTRIECLDGLRGLASLWVMIGHALLLTGWRLPVLSEPDLGVDLFIMLSGFLMVFHYQLRASKEPWELTSTWRRFWIRRYFRIAPLYYLLLAIALALGPWLFEARMVIDHFLGRIPQAPYRFLDHSLTNGLMHLSFLFGLSPDYAYRTPLPDWSIGLEMQFYAAFPFIMPLLRKTGWLKGALLTALIAAAIWLMLKLTGIRFPMPAFLPLKMHMFLCGMLLALSLQANRTKAVLHGMAATALALLPIGGDMTMAKMLMRVLLVTVFFALLYHRLLGGNLAARLEALSSFLGNRFFHWLGELSFGAYLWHFIFLQPIAAYFIAAFGDTLAPPARFMAVTVILIPLVYAAACVTFLAVEKPGQRLAKYLIARKRPWLAGEAIQ</sequence>
<evidence type="ECO:0000313" key="4">
    <source>
        <dbReference type="Proteomes" id="UP000070107"/>
    </source>
</evidence>
<evidence type="ECO:0000256" key="1">
    <source>
        <dbReference type="SAM" id="Phobius"/>
    </source>
</evidence>